<evidence type="ECO:0000313" key="2">
    <source>
        <dbReference type="WBParaSite" id="RSKR_0000951600.1"/>
    </source>
</evidence>
<name>A0AC35UBD5_9BILA</name>
<dbReference type="WBParaSite" id="RSKR_0000951600.1">
    <property type="protein sequence ID" value="RSKR_0000951600.1"/>
    <property type="gene ID" value="RSKR_0000951600"/>
</dbReference>
<evidence type="ECO:0000313" key="1">
    <source>
        <dbReference type="Proteomes" id="UP000095286"/>
    </source>
</evidence>
<proteinExistence type="predicted"/>
<dbReference type="Proteomes" id="UP000095286">
    <property type="component" value="Unplaced"/>
</dbReference>
<reference evidence="2" key="1">
    <citation type="submission" date="2016-11" db="UniProtKB">
        <authorList>
            <consortium name="WormBaseParasite"/>
        </authorList>
    </citation>
    <scope>IDENTIFICATION</scope>
    <source>
        <strain evidence="2">KR3021</strain>
    </source>
</reference>
<organism evidence="1 2">
    <name type="scientific">Rhabditophanes sp. KR3021</name>
    <dbReference type="NCBI Taxonomy" id="114890"/>
    <lineage>
        <taxon>Eukaryota</taxon>
        <taxon>Metazoa</taxon>
        <taxon>Ecdysozoa</taxon>
        <taxon>Nematoda</taxon>
        <taxon>Chromadorea</taxon>
        <taxon>Rhabditida</taxon>
        <taxon>Tylenchina</taxon>
        <taxon>Panagrolaimomorpha</taxon>
        <taxon>Strongyloidoidea</taxon>
        <taxon>Alloionematidae</taxon>
        <taxon>Rhabditophanes</taxon>
    </lineage>
</organism>
<accession>A0AC35UBD5</accession>
<protein>
    <submittedName>
        <fullName evidence="2">Macro domain-containing protein</fullName>
    </submittedName>
</protein>
<sequence>MIYPLKTEEESMICGVCDDENSVNLLGNSFLNEFIGSHKVFGIKKLLQKATSVGGVRLNAPQKDASTETRIIRVWKYKKNKNLTDKRLWKHLMEKLGKTARKLSKEKQQSTYILLDVPFGVGIEKLFFAEFKQLVFDVVERRIRQHYTRTKWNMDSYIPLDLKRNDSEIIEG</sequence>